<evidence type="ECO:0000313" key="3">
    <source>
        <dbReference type="Proteomes" id="UP000693970"/>
    </source>
</evidence>
<dbReference type="EMBL" id="JAGRRH010000005">
    <property type="protein sequence ID" value="KAG7369534.1"/>
    <property type="molecule type" value="Genomic_DNA"/>
</dbReference>
<feature type="chain" id="PRO_5039892977" description="DOT1 domain-containing protein" evidence="1">
    <location>
        <begin position="20"/>
        <end position="326"/>
    </location>
</feature>
<proteinExistence type="predicted"/>
<evidence type="ECO:0000256" key="1">
    <source>
        <dbReference type="SAM" id="SignalP"/>
    </source>
</evidence>
<protein>
    <recommendedName>
        <fullName evidence="4">DOT1 domain-containing protein</fullName>
    </recommendedName>
</protein>
<organism evidence="2 3">
    <name type="scientific">Nitzschia inconspicua</name>
    <dbReference type="NCBI Taxonomy" id="303405"/>
    <lineage>
        <taxon>Eukaryota</taxon>
        <taxon>Sar</taxon>
        <taxon>Stramenopiles</taxon>
        <taxon>Ochrophyta</taxon>
        <taxon>Bacillariophyta</taxon>
        <taxon>Bacillariophyceae</taxon>
        <taxon>Bacillariophycidae</taxon>
        <taxon>Bacillariales</taxon>
        <taxon>Bacillariaceae</taxon>
        <taxon>Nitzschia</taxon>
    </lineage>
</organism>
<feature type="signal peptide" evidence="1">
    <location>
        <begin position="1"/>
        <end position="19"/>
    </location>
</feature>
<name>A0A9K3LWS9_9STRA</name>
<keyword evidence="1" id="KW-0732">Signal</keyword>
<accession>A0A9K3LWS9</accession>
<evidence type="ECO:0000313" key="2">
    <source>
        <dbReference type="EMBL" id="KAG7369534.1"/>
    </source>
</evidence>
<comment type="caution">
    <text evidence="2">The sequence shown here is derived from an EMBL/GenBank/DDBJ whole genome shotgun (WGS) entry which is preliminary data.</text>
</comment>
<evidence type="ECO:0008006" key="4">
    <source>
        <dbReference type="Google" id="ProtNLM"/>
    </source>
</evidence>
<sequence length="326" mass="36478">MVKRIWLAMNVISLGVAAAVPTVLQLQEKQEPQSCDPLTSFHCLVTHGYHTRSDTTYMADLLPSTISKIDASHHQRVDEILKKHWKPNDGFFGLSNIYNKALTYGEVTSLGCRQLAHAMNISTSSLREKNNTVFVDVGSGVGRLITQLYLDLSMEPSFNNTLKVVGVELSQERHDIGVRALRGALKDLLNGEEMVNPIEEHDIPHDQLNGDNTTIINSENSTISFSYTFKESSTIELINGDAVEYLKLSKDPITHVYMSSLCFPEHLLLELQNELLQRPSLQVVAALNRLGAFAENKATWIESEVPIQMTWGPGFVKVYQRRPTEG</sequence>
<gene>
    <name evidence="2" type="ORF">IV203_027280</name>
</gene>
<dbReference type="AlphaFoldDB" id="A0A9K3LWS9"/>
<keyword evidence="3" id="KW-1185">Reference proteome</keyword>
<dbReference type="Proteomes" id="UP000693970">
    <property type="component" value="Unassembled WGS sequence"/>
</dbReference>
<reference evidence="2" key="1">
    <citation type="journal article" date="2021" name="Sci. Rep.">
        <title>Diploid genomic architecture of Nitzschia inconspicua, an elite biomass production diatom.</title>
        <authorList>
            <person name="Oliver A."/>
            <person name="Podell S."/>
            <person name="Pinowska A."/>
            <person name="Traller J.C."/>
            <person name="Smith S.R."/>
            <person name="McClure R."/>
            <person name="Beliaev A."/>
            <person name="Bohutskyi P."/>
            <person name="Hill E.A."/>
            <person name="Rabines A."/>
            <person name="Zheng H."/>
            <person name="Allen L.Z."/>
            <person name="Kuo A."/>
            <person name="Grigoriev I.V."/>
            <person name="Allen A.E."/>
            <person name="Hazlebeck D."/>
            <person name="Allen E.E."/>
        </authorList>
    </citation>
    <scope>NUCLEOTIDE SEQUENCE</scope>
    <source>
        <strain evidence="2">Hildebrandi</strain>
    </source>
</reference>
<reference evidence="2" key="2">
    <citation type="submission" date="2021-04" db="EMBL/GenBank/DDBJ databases">
        <authorList>
            <person name="Podell S."/>
        </authorList>
    </citation>
    <scope>NUCLEOTIDE SEQUENCE</scope>
    <source>
        <strain evidence="2">Hildebrandi</strain>
    </source>
</reference>
<dbReference type="OrthoDB" id="443402at2759"/>